<dbReference type="Proteomes" id="UP001290101">
    <property type="component" value="Unassembled WGS sequence"/>
</dbReference>
<comment type="caution">
    <text evidence="1">The sequence shown here is derived from an EMBL/GenBank/DDBJ whole genome shotgun (WGS) entry which is preliminary data.</text>
</comment>
<name>A0ABU5JMP4_9ACTN</name>
<evidence type="ECO:0000313" key="1">
    <source>
        <dbReference type="EMBL" id="MDZ5493888.1"/>
    </source>
</evidence>
<protein>
    <submittedName>
        <fullName evidence="1">Uncharacterized protein</fullName>
    </submittedName>
</protein>
<dbReference type="RefSeq" id="WP_322443408.1">
    <property type="nucleotide sequence ID" value="NZ_JAXOTQ010000055.1"/>
</dbReference>
<accession>A0ABU5JMP4</accession>
<evidence type="ECO:0000313" key="2">
    <source>
        <dbReference type="Proteomes" id="UP001290101"/>
    </source>
</evidence>
<sequence>MTDSPVNVAAQQRMTPDDYAVTTIAGDFAERGPLAFESFLSGYYAESIRIIHDAHLTDCTAGHGDPCATCEAIRAGLTGIHAEQRATDPKAAS</sequence>
<reference evidence="1 2" key="1">
    <citation type="submission" date="2023-12" db="EMBL/GenBank/DDBJ databases">
        <title>Micromonospora sp. nov., isolated from Atacama Desert.</title>
        <authorList>
            <person name="Carro L."/>
            <person name="Golinska P."/>
            <person name="Klenk H.-P."/>
            <person name="Goodfellow M."/>
        </authorList>
    </citation>
    <scope>NUCLEOTIDE SEQUENCE [LARGE SCALE GENOMIC DNA]</scope>
    <source>
        <strain evidence="1 2">4G53</strain>
    </source>
</reference>
<dbReference type="EMBL" id="JAXOTQ010000055">
    <property type="protein sequence ID" value="MDZ5493888.1"/>
    <property type="molecule type" value="Genomic_DNA"/>
</dbReference>
<gene>
    <name evidence="1" type="ORF">U2F25_31250</name>
</gene>
<proteinExistence type="predicted"/>
<organism evidence="1 2">
    <name type="scientific">Micromonospora sicca</name>
    <dbReference type="NCBI Taxonomy" id="2202420"/>
    <lineage>
        <taxon>Bacteria</taxon>
        <taxon>Bacillati</taxon>
        <taxon>Actinomycetota</taxon>
        <taxon>Actinomycetes</taxon>
        <taxon>Micromonosporales</taxon>
        <taxon>Micromonosporaceae</taxon>
        <taxon>Micromonospora</taxon>
    </lineage>
</organism>
<keyword evidence="2" id="KW-1185">Reference proteome</keyword>